<dbReference type="EMBL" id="GGEC01068536">
    <property type="protein sequence ID" value="MBX49020.1"/>
    <property type="molecule type" value="Transcribed_RNA"/>
</dbReference>
<accession>A0A2P2P2T0</accession>
<protein>
    <submittedName>
        <fullName evidence="1">Uncharacterized protein</fullName>
    </submittedName>
</protein>
<organism evidence="1">
    <name type="scientific">Rhizophora mucronata</name>
    <name type="common">Asiatic mangrove</name>
    <dbReference type="NCBI Taxonomy" id="61149"/>
    <lineage>
        <taxon>Eukaryota</taxon>
        <taxon>Viridiplantae</taxon>
        <taxon>Streptophyta</taxon>
        <taxon>Embryophyta</taxon>
        <taxon>Tracheophyta</taxon>
        <taxon>Spermatophyta</taxon>
        <taxon>Magnoliopsida</taxon>
        <taxon>eudicotyledons</taxon>
        <taxon>Gunneridae</taxon>
        <taxon>Pentapetalae</taxon>
        <taxon>rosids</taxon>
        <taxon>fabids</taxon>
        <taxon>Malpighiales</taxon>
        <taxon>Rhizophoraceae</taxon>
        <taxon>Rhizophora</taxon>
    </lineage>
</organism>
<reference evidence="1" key="1">
    <citation type="submission" date="2018-02" db="EMBL/GenBank/DDBJ databases">
        <title>Rhizophora mucronata_Transcriptome.</title>
        <authorList>
            <person name="Meera S.P."/>
            <person name="Sreeshan A."/>
            <person name="Augustine A."/>
        </authorList>
    </citation>
    <scope>NUCLEOTIDE SEQUENCE</scope>
    <source>
        <tissue evidence="1">Leaf</tissue>
    </source>
</reference>
<proteinExistence type="predicted"/>
<sequence>MPRVMILHTISSFFRFLAKIEHSCGTGNLNKNYLKYLCFLLSLLL</sequence>
<evidence type="ECO:0000313" key="1">
    <source>
        <dbReference type="EMBL" id="MBX49020.1"/>
    </source>
</evidence>
<dbReference type="AlphaFoldDB" id="A0A2P2P2T0"/>
<name>A0A2P2P2T0_RHIMU</name>